<accession>A0AA47N2T9</accession>
<name>A0AA47N2T9_MERPO</name>
<dbReference type="EMBL" id="JAOPHQ010001447">
    <property type="protein sequence ID" value="KAK0150690.1"/>
    <property type="molecule type" value="Genomic_DNA"/>
</dbReference>
<reference evidence="1" key="1">
    <citation type="journal article" date="2023" name="Front. Mar. Sci.">
        <title>A new Merluccius polli reference genome to investigate the effects of global change in West African waters.</title>
        <authorList>
            <person name="Mateo J.L."/>
            <person name="Blanco-Fernandez C."/>
            <person name="Garcia-Vazquez E."/>
            <person name="Machado-Schiaffino G."/>
        </authorList>
    </citation>
    <scope>NUCLEOTIDE SEQUENCE</scope>
    <source>
        <strain evidence="1">C29</strain>
        <tissue evidence="1">Fin</tissue>
    </source>
</reference>
<dbReference type="AlphaFoldDB" id="A0AA47N2T9"/>
<keyword evidence="2" id="KW-1185">Reference proteome</keyword>
<comment type="caution">
    <text evidence="1">The sequence shown here is derived from an EMBL/GenBank/DDBJ whole genome shotgun (WGS) entry which is preliminary data.</text>
</comment>
<organism evidence="1 2">
    <name type="scientific">Merluccius polli</name>
    <name type="common">Benguela hake</name>
    <name type="synonym">Merluccius cadenati</name>
    <dbReference type="NCBI Taxonomy" id="89951"/>
    <lineage>
        <taxon>Eukaryota</taxon>
        <taxon>Metazoa</taxon>
        <taxon>Chordata</taxon>
        <taxon>Craniata</taxon>
        <taxon>Vertebrata</taxon>
        <taxon>Euteleostomi</taxon>
        <taxon>Actinopterygii</taxon>
        <taxon>Neopterygii</taxon>
        <taxon>Teleostei</taxon>
        <taxon>Neoteleostei</taxon>
        <taxon>Acanthomorphata</taxon>
        <taxon>Zeiogadaria</taxon>
        <taxon>Gadariae</taxon>
        <taxon>Gadiformes</taxon>
        <taxon>Gadoidei</taxon>
        <taxon>Merlucciidae</taxon>
        <taxon>Merluccius</taxon>
    </lineage>
</organism>
<proteinExistence type="predicted"/>
<protein>
    <submittedName>
        <fullName evidence="1">Uncharacterized protein</fullName>
    </submittedName>
</protein>
<dbReference type="Proteomes" id="UP001174136">
    <property type="component" value="Unassembled WGS sequence"/>
</dbReference>
<evidence type="ECO:0000313" key="2">
    <source>
        <dbReference type="Proteomes" id="UP001174136"/>
    </source>
</evidence>
<evidence type="ECO:0000313" key="1">
    <source>
        <dbReference type="EMBL" id="KAK0150690.1"/>
    </source>
</evidence>
<sequence length="163" mass="18431">MTGVKLVMKTDVKEPPYFRGDGTDKHTVHEWEEMMSVYLNKSGVPPQEYSQEIMSRLMGKARDIVCHTASVSSVRVPQALMPTALSCSTDRSRPDIVKVTLRSMPSLRPAENFKLVFDILKQHFSEVTYSSMPLADFYNTLPLAGESPMDYWIRLNKAVDVAD</sequence>
<gene>
    <name evidence="1" type="ORF">N1851_008202</name>
</gene>